<evidence type="ECO:0000256" key="4">
    <source>
        <dbReference type="ARBA" id="ARBA00023054"/>
    </source>
</evidence>
<dbReference type="Pfam" id="PF17045">
    <property type="entry name" value="CEP63"/>
    <property type="match status" value="2"/>
</dbReference>
<evidence type="ECO:0000256" key="2">
    <source>
        <dbReference type="ARBA" id="ARBA00007181"/>
    </source>
</evidence>
<dbReference type="STRING" id="409849.ENSPMGP00000022812"/>
<evidence type="ECO:0000313" key="10">
    <source>
        <dbReference type="Proteomes" id="UP000261520"/>
    </source>
</evidence>
<evidence type="ECO:0000259" key="8">
    <source>
        <dbReference type="Pfam" id="PF25771"/>
    </source>
</evidence>
<accession>A0A3B4AZU5</accession>
<dbReference type="Pfam" id="PF25771">
    <property type="entry name" value="CC_CEP152-bind"/>
    <property type="match status" value="1"/>
</dbReference>
<dbReference type="GO" id="GO:0007099">
    <property type="term" value="P:centriole replication"/>
    <property type="evidence" value="ECO:0007669"/>
    <property type="project" value="TreeGrafter"/>
</dbReference>
<feature type="domain" description="CEP63/Deup1 CEP152 binding coiled coil" evidence="8">
    <location>
        <begin position="389"/>
        <end position="423"/>
    </location>
</feature>
<comment type="subcellular location">
    <subcellularLocation>
        <location evidence="1">Cytoplasm</location>
    </subcellularLocation>
</comment>
<feature type="coiled-coil region" evidence="5">
    <location>
        <begin position="199"/>
        <end position="279"/>
    </location>
</feature>
<feature type="region of interest" description="Disordered" evidence="6">
    <location>
        <begin position="83"/>
        <end position="109"/>
    </location>
</feature>
<feature type="domain" description="CEP63/Deup1 N-terminal" evidence="7">
    <location>
        <begin position="3"/>
        <end position="151"/>
    </location>
</feature>
<dbReference type="AlphaFoldDB" id="A0A3B4AZU5"/>
<feature type="coiled-coil region" evidence="5">
    <location>
        <begin position="316"/>
        <end position="360"/>
    </location>
</feature>
<evidence type="ECO:0000256" key="1">
    <source>
        <dbReference type="ARBA" id="ARBA00004496"/>
    </source>
</evidence>
<evidence type="ECO:0000313" key="9">
    <source>
        <dbReference type="Ensembl" id="ENSPMGP00000022812.1"/>
    </source>
</evidence>
<name>A0A3B4AZU5_9GOBI</name>
<keyword evidence="3" id="KW-0963">Cytoplasm</keyword>
<dbReference type="GO" id="GO:0005814">
    <property type="term" value="C:centriole"/>
    <property type="evidence" value="ECO:0007669"/>
    <property type="project" value="TreeGrafter"/>
</dbReference>
<dbReference type="InterPro" id="IPR057656">
    <property type="entry name" value="CEP63/Deup1_CC"/>
</dbReference>
<feature type="domain" description="CEP63/Deup1 N-terminal" evidence="7">
    <location>
        <begin position="152"/>
        <end position="224"/>
    </location>
</feature>
<evidence type="ECO:0000256" key="5">
    <source>
        <dbReference type="SAM" id="Coils"/>
    </source>
</evidence>
<dbReference type="GO" id="GO:0098535">
    <property type="term" value="P:de novo centriole assembly involved in multi-ciliated epithelial cell differentiation"/>
    <property type="evidence" value="ECO:0007669"/>
    <property type="project" value="TreeGrafter"/>
</dbReference>
<sequence>MVLSSCEPELQELMRQIDIMISQQRTQWEAEIWTTQVQLKTAQEEISILQKQQESTKAELISKYEQQLQKVCEELNKLKRSYQKLHRKHMKQDSTGAKDSDHSEVSRLKEKIEEQQRHSADWEQQCVKYQKQLATIETLNKSLTQEVSLLKLQHLQAQLEKTQDSLHSQALELERLRPLELHAEESKELHALDSQDSFVRRASLEWQRLQNEAERLKQLLQAKDQVISLEDCLAAHGSAGVDTVRFDLEKTTAKLQSAQTSEAELRAELREELQRAQQTHSGEVEGMRSEVSKLTSELHQRDRAISSHNGSMCSIREQLREEQQQTEQRTIQLKMTQAQLETLKGENQHLKSLLQRQDSRSPKRGDPSLAALRDSYISSLSSLEQENLRFLEEETLRSKELLQILDSHIQNMTDNNTRTVSKYLPSAMVTQDPTSTN</sequence>
<organism evidence="9 10">
    <name type="scientific">Periophthalmus magnuspinnatus</name>
    <dbReference type="NCBI Taxonomy" id="409849"/>
    <lineage>
        <taxon>Eukaryota</taxon>
        <taxon>Metazoa</taxon>
        <taxon>Chordata</taxon>
        <taxon>Craniata</taxon>
        <taxon>Vertebrata</taxon>
        <taxon>Euteleostomi</taxon>
        <taxon>Actinopterygii</taxon>
        <taxon>Neopterygii</taxon>
        <taxon>Teleostei</taxon>
        <taxon>Neoteleostei</taxon>
        <taxon>Acanthomorphata</taxon>
        <taxon>Gobiaria</taxon>
        <taxon>Gobiiformes</taxon>
        <taxon>Gobioidei</taxon>
        <taxon>Gobiidae</taxon>
        <taxon>Oxudercinae</taxon>
        <taxon>Periophthalmus</taxon>
    </lineage>
</organism>
<reference evidence="9" key="1">
    <citation type="submission" date="2025-08" db="UniProtKB">
        <authorList>
            <consortium name="Ensembl"/>
        </authorList>
    </citation>
    <scope>IDENTIFICATION</scope>
</reference>
<dbReference type="Proteomes" id="UP000261520">
    <property type="component" value="Unplaced"/>
</dbReference>
<proteinExistence type="inferred from homology"/>
<evidence type="ECO:0000259" key="7">
    <source>
        <dbReference type="Pfam" id="PF17045"/>
    </source>
</evidence>
<keyword evidence="10" id="KW-1185">Reference proteome</keyword>
<dbReference type="PANTHER" id="PTHR18875:SF3">
    <property type="entry name" value="CENTROSOMAL PROTEIN OF 63 KDA"/>
    <property type="match status" value="1"/>
</dbReference>
<dbReference type="Ensembl" id="ENSPMGT00000024300.1">
    <property type="protein sequence ID" value="ENSPMGP00000022812.1"/>
    <property type="gene ID" value="ENSPMGG00000018417.1"/>
</dbReference>
<dbReference type="GO" id="GO:0005737">
    <property type="term" value="C:cytoplasm"/>
    <property type="evidence" value="ECO:0007669"/>
    <property type="project" value="UniProtKB-SubCell"/>
</dbReference>
<evidence type="ECO:0000256" key="3">
    <source>
        <dbReference type="ARBA" id="ARBA00022490"/>
    </source>
</evidence>
<protein>
    <recommendedName>
        <fullName evidence="11">Centrosomal protein Cep63/Deup1 N-terminal domain-containing protein</fullName>
    </recommendedName>
</protein>
<evidence type="ECO:0000256" key="6">
    <source>
        <dbReference type="SAM" id="MobiDB-lite"/>
    </source>
</evidence>
<comment type="similarity">
    <text evidence="2">Belongs to the CEP63 family.</text>
</comment>
<dbReference type="InterPro" id="IPR031470">
    <property type="entry name" value="CEP63/Deup1_N"/>
</dbReference>
<evidence type="ECO:0008006" key="11">
    <source>
        <dbReference type="Google" id="ProtNLM"/>
    </source>
</evidence>
<reference evidence="9" key="2">
    <citation type="submission" date="2025-09" db="UniProtKB">
        <authorList>
            <consortium name="Ensembl"/>
        </authorList>
    </citation>
    <scope>IDENTIFICATION</scope>
</reference>
<feature type="compositionally biased region" description="Basic and acidic residues" evidence="6">
    <location>
        <begin position="96"/>
        <end position="109"/>
    </location>
</feature>
<dbReference type="PANTHER" id="PTHR18875">
    <property type="entry name" value="SARCOMA ANTIGEN NY-SAR-24/CYTOSKELETAL PROTEIN SOJO"/>
    <property type="match status" value="1"/>
</dbReference>
<keyword evidence="4 5" id="KW-0175">Coiled coil</keyword>